<dbReference type="Pfam" id="PF12706">
    <property type="entry name" value="Lactamase_B_2"/>
    <property type="match status" value="1"/>
</dbReference>
<evidence type="ECO:0000259" key="12">
    <source>
        <dbReference type="Pfam" id="PF12706"/>
    </source>
</evidence>
<protein>
    <recommendedName>
        <fullName evidence="4">ribonuclease Z</fullName>
        <ecNumber evidence="4">3.1.26.11</ecNumber>
    </recommendedName>
</protein>
<dbReference type="AlphaFoldDB" id="A0AA40C2P5"/>
<dbReference type="Proteomes" id="UP001175000">
    <property type="component" value="Unassembled WGS sequence"/>
</dbReference>
<sequence>MGLHTVQVVCAPTADTPGAGLVAHFGSGERYFFGNPAEGTQRIMNQRKVPMSRICGIFVTGKINWQNIGGILGMILTVADMRGEYLKAMQNFNASRAAKGRAPVDVRDGPLDIWGGKNLVHAMATARGFIFRKGMPLNPQDIIQTSEFPTRKDAKPDWQDENIEVWHVPLVPEGWDPIKDGHDQLSQDVVEAVVRNMFGSDWKLDKLFETMLHDVKLPAKIFFRDSKGHLQKYEGPLAGGTEECENIPVLVRKPWPASNDNPLPETKPCGDSLCYIVKGHTQRGKFLPAKAHALGVPKTSFKLLVAGKEVFGSDNVLVTPDMVMGPSVPGNGFAVIDIRHSNLIESFLRRPEWTNTEIMRGLQAFYWILSDEVKNDQRLIDWIKAHHGEGQPKHILLGHGLSPNCIALESPATLTLKMHEIDPDRFPLPVYSNDAGTAEALASIAEIAQPGETLKLSPQLAFDKSSVVPFMDTAAPVNEIRDDKEITDIVEAARQKLADPAFIAQVEAAEEKLPTHGVEIITLGTGSALPSKYRNVSANLIRVPEHGSYLLDCGENTLGQLRRKYGFEGADEVIKDLHAIYISHSHADHHLGTASVLARRAVLAKENPGLHPITFIATKGMMQWLKDYQQVEDVGFPDHVSLVEIIFQRGEVKCALRTPAMTGDVSIPRIEACAVDHCYEAMGVVFTWPSGLKIAYSGDCRPSSNFARIGCGAHLLIHESTFDSELVGEAIAKRHSTMAEALEVGRQMQAHRILLTHFSQRYPKFPNVEETDQTVLFAFDLMSVKLHEFKKAELFLPALRLLFKDEHYGDVVPTDEAIAIEHVACAPAEGKGKKPKEPKDSDATKKNVAHVDYEHYGGRLEFLGIKRKPSPEEMEEADRQRKIRRQIRETTLEGTRRKQVRVMDNWDKAADGLELWGEEEKKIKGEANSRPRSKSPERGEKAKGV</sequence>
<dbReference type="InterPro" id="IPR001279">
    <property type="entry name" value="Metallo-B-lactamas"/>
</dbReference>
<dbReference type="GO" id="GO:0005739">
    <property type="term" value="C:mitochondrion"/>
    <property type="evidence" value="ECO:0007669"/>
    <property type="project" value="TreeGrafter"/>
</dbReference>
<evidence type="ECO:0000256" key="1">
    <source>
        <dbReference type="ARBA" id="ARBA00000402"/>
    </source>
</evidence>
<feature type="domain" description="Metallo-beta-lactamase" evidence="12">
    <location>
        <begin position="549"/>
        <end position="758"/>
    </location>
</feature>
<dbReference type="EC" id="3.1.26.11" evidence="4"/>
<accession>A0AA40C2P5</accession>
<comment type="similarity">
    <text evidence="3">Belongs to the RNase Z family.</text>
</comment>
<keyword evidence="6" id="KW-0540">Nuclease</keyword>
<dbReference type="GO" id="GO:0042781">
    <property type="term" value="F:3'-tRNA processing endoribonuclease activity"/>
    <property type="evidence" value="ECO:0007669"/>
    <property type="project" value="UniProtKB-EC"/>
</dbReference>
<evidence type="ECO:0000313" key="15">
    <source>
        <dbReference type="Proteomes" id="UP001175000"/>
    </source>
</evidence>
<dbReference type="PANTHER" id="PTHR12553">
    <property type="entry name" value="ZINC PHOSPHODIESTERASE ELAC PROTEIN 2"/>
    <property type="match status" value="1"/>
</dbReference>
<evidence type="ECO:0000256" key="2">
    <source>
        <dbReference type="ARBA" id="ARBA00001947"/>
    </source>
</evidence>
<keyword evidence="8" id="KW-0255">Endonuclease</keyword>
<evidence type="ECO:0000256" key="9">
    <source>
        <dbReference type="ARBA" id="ARBA00022801"/>
    </source>
</evidence>
<keyword evidence="7" id="KW-0479">Metal-binding</keyword>
<dbReference type="GO" id="GO:0046872">
    <property type="term" value="F:metal ion binding"/>
    <property type="evidence" value="ECO:0007669"/>
    <property type="project" value="UniProtKB-KW"/>
</dbReference>
<evidence type="ECO:0000259" key="13">
    <source>
        <dbReference type="Pfam" id="PF13691"/>
    </source>
</evidence>
<evidence type="ECO:0000313" key="14">
    <source>
        <dbReference type="EMBL" id="KAK0622837.1"/>
    </source>
</evidence>
<evidence type="ECO:0000256" key="6">
    <source>
        <dbReference type="ARBA" id="ARBA00022722"/>
    </source>
</evidence>
<dbReference type="InterPro" id="IPR027794">
    <property type="entry name" value="tRNase_Z_dom"/>
</dbReference>
<keyword evidence="15" id="KW-1185">Reference proteome</keyword>
<feature type="region of interest" description="Disordered" evidence="11">
    <location>
        <begin position="919"/>
        <end position="945"/>
    </location>
</feature>
<dbReference type="Pfam" id="PF13691">
    <property type="entry name" value="Lactamase_B_4"/>
    <property type="match status" value="1"/>
</dbReference>
<keyword evidence="10" id="KW-0862">Zinc</keyword>
<dbReference type="GO" id="GO:1990180">
    <property type="term" value="P:mitochondrial tRNA 3'-end processing"/>
    <property type="evidence" value="ECO:0007669"/>
    <property type="project" value="TreeGrafter"/>
</dbReference>
<name>A0AA40C2P5_9PEZI</name>
<evidence type="ECO:0000256" key="7">
    <source>
        <dbReference type="ARBA" id="ARBA00022723"/>
    </source>
</evidence>
<dbReference type="CDD" id="cd07718">
    <property type="entry name" value="RNaseZ_ELAC1_ELAC2-C-term-like_MBL-fold"/>
    <property type="match status" value="1"/>
</dbReference>
<evidence type="ECO:0000256" key="5">
    <source>
        <dbReference type="ARBA" id="ARBA00022694"/>
    </source>
</evidence>
<comment type="catalytic activity">
    <reaction evidence="1">
        <text>Endonucleolytic cleavage of RNA, removing extra 3' nucleotides from tRNA precursor, generating 3' termini of tRNAs. A 3'-hydroxy group is left at the tRNA terminus and a 5'-phosphoryl group is left at the trailer molecule.</text>
        <dbReference type="EC" id="3.1.26.11"/>
    </reaction>
</comment>
<dbReference type="SUPFAM" id="SSF56281">
    <property type="entry name" value="Metallo-hydrolase/oxidoreductase"/>
    <property type="match status" value="2"/>
</dbReference>
<feature type="compositionally biased region" description="Basic and acidic residues" evidence="11">
    <location>
        <begin position="830"/>
        <end position="850"/>
    </location>
</feature>
<organism evidence="14 15">
    <name type="scientific">Immersiella caudata</name>
    <dbReference type="NCBI Taxonomy" id="314043"/>
    <lineage>
        <taxon>Eukaryota</taxon>
        <taxon>Fungi</taxon>
        <taxon>Dikarya</taxon>
        <taxon>Ascomycota</taxon>
        <taxon>Pezizomycotina</taxon>
        <taxon>Sordariomycetes</taxon>
        <taxon>Sordariomycetidae</taxon>
        <taxon>Sordariales</taxon>
        <taxon>Lasiosphaeriaceae</taxon>
        <taxon>Immersiella</taxon>
    </lineage>
</organism>
<keyword evidence="9" id="KW-0378">Hydrolase</keyword>
<proteinExistence type="inferred from homology"/>
<comment type="caution">
    <text evidence="14">The sequence shown here is derived from an EMBL/GenBank/DDBJ whole genome shotgun (WGS) entry which is preliminary data.</text>
</comment>
<dbReference type="InterPro" id="IPR047151">
    <property type="entry name" value="RNZ2-like"/>
</dbReference>
<evidence type="ECO:0000256" key="11">
    <source>
        <dbReference type="SAM" id="MobiDB-lite"/>
    </source>
</evidence>
<dbReference type="PANTHER" id="PTHR12553:SF49">
    <property type="entry name" value="ZINC PHOSPHODIESTERASE ELAC PROTEIN 2"/>
    <property type="match status" value="1"/>
</dbReference>
<reference evidence="14" key="1">
    <citation type="submission" date="2023-06" db="EMBL/GenBank/DDBJ databases">
        <title>Genome-scale phylogeny and comparative genomics of the fungal order Sordariales.</title>
        <authorList>
            <consortium name="Lawrence Berkeley National Laboratory"/>
            <person name="Hensen N."/>
            <person name="Bonometti L."/>
            <person name="Westerberg I."/>
            <person name="Brannstrom I.O."/>
            <person name="Guillou S."/>
            <person name="Cros-Aarteil S."/>
            <person name="Calhoun S."/>
            <person name="Haridas S."/>
            <person name="Kuo A."/>
            <person name="Mondo S."/>
            <person name="Pangilinan J."/>
            <person name="Riley R."/>
            <person name="Labutti K."/>
            <person name="Andreopoulos B."/>
            <person name="Lipzen A."/>
            <person name="Chen C."/>
            <person name="Yanf M."/>
            <person name="Daum C."/>
            <person name="Ng V."/>
            <person name="Clum A."/>
            <person name="Steindorff A."/>
            <person name="Ohm R."/>
            <person name="Martin F."/>
            <person name="Silar P."/>
            <person name="Natvig D."/>
            <person name="Lalanne C."/>
            <person name="Gautier V."/>
            <person name="Ament-Velasquez S.L."/>
            <person name="Kruys A."/>
            <person name="Hutchinson M.I."/>
            <person name="Powell A.J."/>
            <person name="Barry K."/>
            <person name="Miller A.N."/>
            <person name="Grigoriev I.V."/>
            <person name="Debuchy R."/>
            <person name="Gladieux P."/>
            <person name="Thoren M.H."/>
            <person name="Johannesson H."/>
        </authorList>
    </citation>
    <scope>NUCLEOTIDE SEQUENCE</scope>
    <source>
        <strain evidence="14">CBS 606.72</strain>
    </source>
</reference>
<feature type="region of interest" description="Disordered" evidence="11">
    <location>
        <begin position="828"/>
        <end position="850"/>
    </location>
</feature>
<keyword evidence="5" id="KW-0819">tRNA processing</keyword>
<dbReference type="EMBL" id="JAULSU010000003">
    <property type="protein sequence ID" value="KAK0622837.1"/>
    <property type="molecule type" value="Genomic_DNA"/>
</dbReference>
<gene>
    <name evidence="14" type="ORF">B0T14DRAFT_427746</name>
</gene>
<comment type="cofactor">
    <cofactor evidence="2">
        <name>Zn(2+)</name>
        <dbReference type="ChEBI" id="CHEBI:29105"/>
    </cofactor>
</comment>
<evidence type="ECO:0000256" key="10">
    <source>
        <dbReference type="ARBA" id="ARBA00022833"/>
    </source>
</evidence>
<evidence type="ECO:0000256" key="3">
    <source>
        <dbReference type="ARBA" id="ARBA00007823"/>
    </source>
</evidence>
<feature type="domain" description="tRNase Z endonuclease" evidence="13">
    <location>
        <begin position="7"/>
        <end position="70"/>
    </location>
</feature>
<evidence type="ECO:0000256" key="4">
    <source>
        <dbReference type="ARBA" id="ARBA00012477"/>
    </source>
</evidence>
<dbReference type="InterPro" id="IPR036866">
    <property type="entry name" value="RibonucZ/Hydroxyglut_hydro"/>
</dbReference>
<evidence type="ECO:0000256" key="8">
    <source>
        <dbReference type="ARBA" id="ARBA00022759"/>
    </source>
</evidence>
<dbReference type="Gene3D" id="3.60.15.10">
    <property type="entry name" value="Ribonuclease Z/Hydroxyacylglutathione hydrolase-like"/>
    <property type="match status" value="2"/>
</dbReference>